<gene>
    <name evidence="2" type="ORF">GAK35_03381</name>
</gene>
<evidence type="ECO:0000313" key="3">
    <source>
        <dbReference type="Proteomes" id="UP000462435"/>
    </source>
</evidence>
<name>A0A7V8FUB3_9BURK</name>
<organism evidence="2 3">
    <name type="scientific">Herbaspirillum frisingense</name>
    <dbReference type="NCBI Taxonomy" id="92645"/>
    <lineage>
        <taxon>Bacteria</taxon>
        <taxon>Pseudomonadati</taxon>
        <taxon>Pseudomonadota</taxon>
        <taxon>Betaproteobacteria</taxon>
        <taxon>Burkholderiales</taxon>
        <taxon>Oxalobacteraceae</taxon>
        <taxon>Herbaspirillum</taxon>
    </lineage>
</organism>
<protein>
    <recommendedName>
        <fullName evidence="1">Phage tail tape measure protein domain-containing protein</fullName>
    </recommendedName>
</protein>
<evidence type="ECO:0000313" key="2">
    <source>
        <dbReference type="EMBL" id="KAF1041327.1"/>
    </source>
</evidence>
<comment type="caution">
    <text evidence="2">The sequence shown here is derived from an EMBL/GenBank/DDBJ whole genome shotgun (WGS) entry which is preliminary data.</text>
</comment>
<reference evidence="3" key="1">
    <citation type="journal article" date="2020" name="MBio">
        <title>Horizontal gene transfer to a defensive symbiont with a reduced genome amongst a multipartite beetle microbiome.</title>
        <authorList>
            <person name="Waterworth S.C."/>
            <person name="Florez L.V."/>
            <person name="Rees E.R."/>
            <person name="Hertweck C."/>
            <person name="Kaltenpoth M."/>
            <person name="Kwan J.C."/>
        </authorList>
    </citation>
    <scope>NUCLEOTIDE SEQUENCE [LARGE SCALE GENOMIC DNA]</scope>
</reference>
<proteinExistence type="predicted"/>
<dbReference type="NCBIfam" id="TIGR01760">
    <property type="entry name" value="tape_meas_TP901"/>
    <property type="match status" value="1"/>
</dbReference>
<dbReference type="InterPro" id="IPR010090">
    <property type="entry name" value="Phage_tape_meas"/>
</dbReference>
<sequence length="596" mass="62794">MSGNNLNLEMRLTANGGQLASVLGSASRQVRTFADNTNRYTRNMAQGFKNLYQQINGFSMVSKLAATAGGYSLLSDALKRNLEFEKALLDMKQTAEMTTQQAAEMRAKALDAASANLATPTEIVAAMKAFSAAGMKFDKIKPSIDEAARAAVAFRSTVESIAMLDFDLQDKMKLSPDQIKDAHNMLLYHAKSGRYEAQPMASEAPKYLNSMAAVGVTGMKGLNFTGAMTQILMKLAPATQPNEVATFMEHGLSHITSKQQVKGLAKFGINVEKYMPGGKFYGEGGVQGVMDLAAEMKSKGLDNPFNLDKAGFREMYTKKFWKQLMQYQDEIRQAIKEGEQAAMNDMVGHDKAEIMSSNYAKFKQWEITSEKGQLSDGATQAVGAGATVTGWAAEHPTAAIGGGIAALLGGRLLMKRMGFFGGKGGDALGEIIGGGKGMPVTVTNWPRGLGDPMKASERMSRLPGAGSAAGGAAGAAAGSAAMAAGTAAGIAAGGAMATVLATAATQANKEKLNDMSKTAMGGAVAGDYAVAAAIMTASEQAQQKQHTGFEAWLDKFSAKLVTLLGGVAERPIEVHVDGRAIAEVGNKANDRDARRQ</sequence>
<dbReference type="Proteomes" id="UP000462435">
    <property type="component" value="Unassembled WGS sequence"/>
</dbReference>
<accession>A0A7V8FUB3</accession>
<feature type="domain" description="Phage tail tape measure protein" evidence="1">
    <location>
        <begin position="118"/>
        <end position="298"/>
    </location>
</feature>
<dbReference type="AlphaFoldDB" id="A0A7V8FUB3"/>
<evidence type="ECO:0000259" key="1">
    <source>
        <dbReference type="Pfam" id="PF10145"/>
    </source>
</evidence>
<dbReference type="EMBL" id="WNDX01000127">
    <property type="protein sequence ID" value="KAF1041327.1"/>
    <property type="molecule type" value="Genomic_DNA"/>
</dbReference>
<dbReference type="Pfam" id="PF10145">
    <property type="entry name" value="PhageMin_Tail"/>
    <property type="match status" value="1"/>
</dbReference>